<reference evidence="1 2" key="1">
    <citation type="journal article" date="2021" name="BMC Genomics">
        <title>Datura genome reveals duplications of psychoactive alkaloid biosynthetic genes and high mutation rate following tissue culture.</title>
        <authorList>
            <person name="Rajewski A."/>
            <person name="Carter-House D."/>
            <person name="Stajich J."/>
            <person name="Litt A."/>
        </authorList>
    </citation>
    <scope>NUCLEOTIDE SEQUENCE [LARGE SCALE GENOMIC DNA]</scope>
    <source>
        <strain evidence="1">AR-01</strain>
    </source>
</reference>
<keyword evidence="2" id="KW-1185">Reference proteome</keyword>
<gene>
    <name evidence="1" type="ORF">HAX54_024373</name>
</gene>
<sequence>MTSSSLTTNWRPCLQHRKAISREGKVYVTRTLQNVASSLLDPQLQQFWRIQHTPVDSFEDSEQHRAQVRVEKELPQLPQLLPVFIIFAGRKRRCFIDNATFLRNGIISASSFLRKRLLYNGIPPLELDSNEEKTEEAEKV</sequence>
<accession>A0ABS8UXW6</accession>
<dbReference type="Proteomes" id="UP000823775">
    <property type="component" value="Unassembled WGS sequence"/>
</dbReference>
<protein>
    <submittedName>
        <fullName evidence="1">Uncharacterized protein</fullName>
    </submittedName>
</protein>
<comment type="caution">
    <text evidence="1">The sequence shown here is derived from an EMBL/GenBank/DDBJ whole genome shotgun (WGS) entry which is preliminary data.</text>
</comment>
<name>A0ABS8UXW6_DATST</name>
<organism evidence="1 2">
    <name type="scientific">Datura stramonium</name>
    <name type="common">Jimsonweed</name>
    <name type="synonym">Common thornapple</name>
    <dbReference type="NCBI Taxonomy" id="4076"/>
    <lineage>
        <taxon>Eukaryota</taxon>
        <taxon>Viridiplantae</taxon>
        <taxon>Streptophyta</taxon>
        <taxon>Embryophyta</taxon>
        <taxon>Tracheophyta</taxon>
        <taxon>Spermatophyta</taxon>
        <taxon>Magnoliopsida</taxon>
        <taxon>eudicotyledons</taxon>
        <taxon>Gunneridae</taxon>
        <taxon>Pentapetalae</taxon>
        <taxon>asterids</taxon>
        <taxon>lamiids</taxon>
        <taxon>Solanales</taxon>
        <taxon>Solanaceae</taxon>
        <taxon>Solanoideae</taxon>
        <taxon>Datureae</taxon>
        <taxon>Datura</taxon>
    </lineage>
</organism>
<dbReference type="EMBL" id="JACEIK010002973">
    <property type="protein sequence ID" value="MCD9639671.1"/>
    <property type="molecule type" value="Genomic_DNA"/>
</dbReference>
<proteinExistence type="predicted"/>
<evidence type="ECO:0000313" key="1">
    <source>
        <dbReference type="EMBL" id="MCD9639671.1"/>
    </source>
</evidence>
<evidence type="ECO:0000313" key="2">
    <source>
        <dbReference type="Proteomes" id="UP000823775"/>
    </source>
</evidence>